<dbReference type="NCBIfam" id="NF005450">
    <property type="entry name" value="PRK07042.1"/>
    <property type="match status" value="1"/>
</dbReference>
<keyword evidence="2" id="KW-0378">Hydrolase</keyword>
<dbReference type="EMBL" id="WUMU01000015">
    <property type="protein sequence ID" value="MXN18847.1"/>
    <property type="molecule type" value="Genomic_DNA"/>
</dbReference>
<dbReference type="AlphaFoldDB" id="A0A6L7G5P8"/>
<name>A0A6L7G5P8_9RHOB</name>
<accession>A0A6L7G5P8</accession>
<organism evidence="2 3">
    <name type="scientific">Pseudooceanicola albus</name>
    <dbReference type="NCBI Taxonomy" id="2692189"/>
    <lineage>
        <taxon>Bacteria</taxon>
        <taxon>Pseudomonadati</taxon>
        <taxon>Pseudomonadota</taxon>
        <taxon>Alphaproteobacteria</taxon>
        <taxon>Rhodobacterales</taxon>
        <taxon>Paracoccaceae</taxon>
        <taxon>Pseudooceanicola</taxon>
    </lineage>
</organism>
<gene>
    <name evidence="2" type="ORF">GR170_13435</name>
</gene>
<dbReference type="Pfam" id="PF01425">
    <property type="entry name" value="Amidase"/>
    <property type="match status" value="1"/>
</dbReference>
<comment type="caution">
    <text evidence="2">The sequence shown here is derived from an EMBL/GenBank/DDBJ whole genome shotgun (WGS) entry which is preliminary data.</text>
</comment>
<evidence type="ECO:0000313" key="3">
    <source>
        <dbReference type="Proteomes" id="UP000477911"/>
    </source>
</evidence>
<protein>
    <submittedName>
        <fullName evidence="2">Amidase</fullName>
        <ecNumber evidence="2">3.5.1.4</ecNumber>
    </submittedName>
</protein>
<dbReference type="GO" id="GO:0004040">
    <property type="term" value="F:amidase activity"/>
    <property type="evidence" value="ECO:0007669"/>
    <property type="project" value="UniProtKB-EC"/>
</dbReference>
<evidence type="ECO:0000259" key="1">
    <source>
        <dbReference type="Pfam" id="PF01425"/>
    </source>
</evidence>
<dbReference type="InterPro" id="IPR036928">
    <property type="entry name" value="AS_sf"/>
</dbReference>
<dbReference type="PANTHER" id="PTHR11895">
    <property type="entry name" value="TRANSAMIDASE"/>
    <property type="match status" value="1"/>
</dbReference>
<reference evidence="2 3" key="1">
    <citation type="submission" date="2019-12" db="EMBL/GenBank/DDBJ databases">
        <authorList>
            <person name="Li M."/>
        </authorList>
    </citation>
    <scope>NUCLEOTIDE SEQUENCE [LARGE SCALE GENOMIC DNA]</scope>
    <source>
        <strain evidence="2 3">GBMRC 2024</strain>
    </source>
</reference>
<sequence length="455" mass="47455">MWTLTATELLNGYRDGSLSPVEVMQALLARIEVVNPKINALYEVDAEGAMEQARASADRWVAGAPQGPLDGVPVVIKDSIAVRGMTMLRGLKARRDVAPDTEDSPPVARLREAGAILFAKSTMPDMGFLGAGVSSACGVTRNPWDLSLNTGGSSAGSAAAVAAGLVPVAVGSDVGGSVRLPASHCGLVALKPSAGAIPHLPYSRDRSAGPITRTVEDAILMMSVLGQPDERAFEPGATIPEVLAPMDLTGKRIGLMLSVGDGPEVDADVADLIRQAAEVFRGLGAEIIEIENPVGFPFLRALSGYFSVKAAYERAGLPEDRRGDMLEILTTCADRGAAMTALEFAKALGTVEKAQLMLKRAVGGFDMVLSPTMPMANYAAEAVAADPEHPHDHVGFTAPFNQSGQPAATVLCGFSGTSPVGLQLIGSLGQDIDILRACLAYEAARGKLRDFPAEI</sequence>
<dbReference type="InterPro" id="IPR000120">
    <property type="entry name" value="Amidase"/>
</dbReference>
<feature type="domain" description="Amidase" evidence="1">
    <location>
        <begin position="22"/>
        <end position="434"/>
    </location>
</feature>
<dbReference type="PANTHER" id="PTHR11895:SF173">
    <property type="entry name" value="GLUTAMYL-TRNA AMIDOTRANSFERASE SUBUNIT A"/>
    <property type="match status" value="1"/>
</dbReference>
<keyword evidence="3" id="KW-1185">Reference proteome</keyword>
<proteinExistence type="predicted"/>
<dbReference type="SUPFAM" id="SSF75304">
    <property type="entry name" value="Amidase signature (AS) enzymes"/>
    <property type="match status" value="1"/>
</dbReference>
<dbReference type="InterPro" id="IPR023631">
    <property type="entry name" value="Amidase_dom"/>
</dbReference>
<dbReference type="Proteomes" id="UP000477911">
    <property type="component" value="Unassembled WGS sequence"/>
</dbReference>
<dbReference type="RefSeq" id="WP_160894967.1">
    <property type="nucleotide sequence ID" value="NZ_WUMU01000015.1"/>
</dbReference>
<dbReference type="Gene3D" id="3.90.1300.10">
    <property type="entry name" value="Amidase signature (AS) domain"/>
    <property type="match status" value="1"/>
</dbReference>
<evidence type="ECO:0000313" key="2">
    <source>
        <dbReference type="EMBL" id="MXN18847.1"/>
    </source>
</evidence>
<dbReference type="EC" id="3.5.1.4" evidence="2"/>